<organism evidence="1">
    <name type="scientific">Ganoderma boninense</name>
    <dbReference type="NCBI Taxonomy" id="34458"/>
    <lineage>
        <taxon>Eukaryota</taxon>
        <taxon>Fungi</taxon>
        <taxon>Dikarya</taxon>
        <taxon>Basidiomycota</taxon>
        <taxon>Agaricomycotina</taxon>
        <taxon>Agaricomycetes</taxon>
        <taxon>Polyporales</taxon>
        <taxon>Polyporaceae</taxon>
        <taxon>Ganoderma</taxon>
    </lineage>
</organism>
<reference evidence="1" key="1">
    <citation type="submission" date="2019-10" db="EMBL/GenBank/DDBJ databases">
        <authorList>
            <person name="Nor Muhammad N."/>
        </authorList>
    </citation>
    <scope>NUCLEOTIDE SEQUENCE</scope>
</reference>
<protein>
    <submittedName>
        <fullName evidence="1">Mannitol 1-phosphate dehydrogenase</fullName>
    </submittedName>
</protein>
<gene>
    <name evidence="1" type="primary">Q5GFD3</name>
</gene>
<name>A0A5K1JZI8_9APHY</name>
<dbReference type="EMBL" id="LR726790">
    <property type="protein sequence ID" value="VWO98195.1"/>
    <property type="molecule type" value="Genomic_DNA"/>
</dbReference>
<proteinExistence type="predicted"/>
<dbReference type="AlphaFoldDB" id="A0A5K1JZI8"/>
<evidence type="ECO:0000313" key="1">
    <source>
        <dbReference type="EMBL" id="VWO98195.1"/>
    </source>
</evidence>
<accession>A0A5K1JZI8</accession>
<sequence>MIFKQVAKLPEVVEHFDWRCVDSSAWLARLPSILPAPFSNITVLHANLDELETIPLILPPTLEHLSRAFTSSFLGVLLPTTSDTIPCPKLQVLGLEAEIGLADFPFSGLEYTAAARKDAGFPLRRFMSHPHTRRQDSDGAGTRARFAESSVPLAALVDAVEHRRARDARVCPFRSLSGGCWDVEQAEKYWELPRGLMSYGRDPDPCCDDLDSA</sequence>